<accession>A0ACB9CER7</accession>
<protein>
    <submittedName>
        <fullName evidence="1">Uncharacterized protein</fullName>
    </submittedName>
</protein>
<dbReference type="EMBL" id="CM042038">
    <property type="protein sequence ID" value="KAI3732779.1"/>
    <property type="molecule type" value="Genomic_DNA"/>
</dbReference>
<comment type="caution">
    <text evidence="1">The sequence shown here is derived from an EMBL/GenBank/DDBJ whole genome shotgun (WGS) entry which is preliminary data.</text>
</comment>
<keyword evidence="2" id="KW-1185">Reference proteome</keyword>
<sequence>MKQLKEVKQRQMEKSKGFCILNRIITTCHTVYKFHPMFALSSLPYSCSSLSNPFIITYQAFLQLNGANQYNLSRPT</sequence>
<reference evidence="1 2" key="2">
    <citation type="journal article" date="2022" name="Mol. Ecol. Resour.">
        <title>The genomes of chicory, endive, great burdock and yacon provide insights into Asteraceae paleo-polyploidization history and plant inulin production.</title>
        <authorList>
            <person name="Fan W."/>
            <person name="Wang S."/>
            <person name="Wang H."/>
            <person name="Wang A."/>
            <person name="Jiang F."/>
            <person name="Liu H."/>
            <person name="Zhao H."/>
            <person name="Xu D."/>
            <person name="Zhang Y."/>
        </authorList>
    </citation>
    <scope>NUCLEOTIDE SEQUENCE [LARGE SCALE GENOMIC DNA]</scope>
    <source>
        <strain evidence="2">cv. Yunnan</strain>
        <tissue evidence="1">Leaves</tissue>
    </source>
</reference>
<evidence type="ECO:0000313" key="1">
    <source>
        <dbReference type="EMBL" id="KAI3732779.1"/>
    </source>
</evidence>
<dbReference type="Proteomes" id="UP001056120">
    <property type="component" value="Linkage Group LG21"/>
</dbReference>
<gene>
    <name evidence="1" type="ORF">L1987_63987</name>
</gene>
<reference evidence="2" key="1">
    <citation type="journal article" date="2022" name="Mol. Ecol. Resour.">
        <title>The genomes of chicory, endive, great burdock and yacon provide insights into Asteraceae palaeo-polyploidization history and plant inulin production.</title>
        <authorList>
            <person name="Fan W."/>
            <person name="Wang S."/>
            <person name="Wang H."/>
            <person name="Wang A."/>
            <person name="Jiang F."/>
            <person name="Liu H."/>
            <person name="Zhao H."/>
            <person name="Xu D."/>
            <person name="Zhang Y."/>
        </authorList>
    </citation>
    <scope>NUCLEOTIDE SEQUENCE [LARGE SCALE GENOMIC DNA]</scope>
    <source>
        <strain evidence="2">cv. Yunnan</strain>
    </source>
</reference>
<name>A0ACB9CER7_9ASTR</name>
<evidence type="ECO:0000313" key="2">
    <source>
        <dbReference type="Proteomes" id="UP001056120"/>
    </source>
</evidence>
<proteinExistence type="predicted"/>
<organism evidence="1 2">
    <name type="scientific">Smallanthus sonchifolius</name>
    <dbReference type="NCBI Taxonomy" id="185202"/>
    <lineage>
        <taxon>Eukaryota</taxon>
        <taxon>Viridiplantae</taxon>
        <taxon>Streptophyta</taxon>
        <taxon>Embryophyta</taxon>
        <taxon>Tracheophyta</taxon>
        <taxon>Spermatophyta</taxon>
        <taxon>Magnoliopsida</taxon>
        <taxon>eudicotyledons</taxon>
        <taxon>Gunneridae</taxon>
        <taxon>Pentapetalae</taxon>
        <taxon>asterids</taxon>
        <taxon>campanulids</taxon>
        <taxon>Asterales</taxon>
        <taxon>Asteraceae</taxon>
        <taxon>Asteroideae</taxon>
        <taxon>Heliantheae alliance</taxon>
        <taxon>Millerieae</taxon>
        <taxon>Smallanthus</taxon>
    </lineage>
</organism>